<accession>A0A074ZAS3</accession>
<reference evidence="1 2" key="1">
    <citation type="submission" date="2013-11" db="EMBL/GenBank/DDBJ databases">
        <title>Opisthorchis viverrini - life in the bile duct.</title>
        <authorList>
            <person name="Young N.D."/>
            <person name="Nagarajan N."/>
            <person name="Lin S.J."/>
            <person name="Korhonen P.K."/>
            <person name="Jex A.R."/>
            <person name="Hall R.S."/>
            <person name="Safavi-Hemami H."/>
            <person name="Kaewkong W."/>
            <person name="Bertrand D."/>
            <person name="Gao S."/>
            <person name="Seet Q."/>
            <person name="Wongkham S."/>
            <person name="Teh B.T."/>
            <person name="Wongkham C."/>
            <person name="Intapan P.M."/>
            <person name="Maleewong W."/>
            <person name="Yang X."/>
            <person name="Hu M."/>
            <person name="Wang Z."/>
            <person name="Hofmann A."/>
            <person name="Sternberg P.W."/>
            <person name="Tan P."/>
            <person name="Wang J."/>
            <person name="Gasser R.B."/>
        </authorList>
    </citation>
    <scope>NUCLEOTIDE SEQUENCE [LARGE SCALE GENOMIC DNA]</scope>
</reference>
<dbReference type="EMBL" id="KL597066">
    <property type="protein sequence ID" value="KER20335.1"/>
    <property type="molecule type" value="Genomic_DNA"/>
</dbReference>
<dbReference type="SUPFAM" id="SSF50630">
    <property type="entry name" value="Acid proteases"/>
    <property type="match status" value="1"/>
</dbReference>
<evidence type="ECO:0000313" key="2">
    <source>
        <dbReference type="Proteomes" id="UP000054324"/>
    </source>
</evidence>
<dbReference type="CTD" id="20325253"/>
<dbReference type="RefSeq" id="XP_009175912.1">
    <property type="nucleotide sequence ID" value="XM_009177648.1"/>
</dbReference>
<organism evidence="1 2">
    <name type="scientific">Opisthorchis viverrini</name>
    <name type="common">Southeast Asian liver fluke</name>
    <dbReference type="NCBI Taxonomy" id="6198"/>
    <lineage>
        <taxon>Eukaryota</taxon>
        <taxon>Metazoa</taxon>
        <taxon>Spiralia</taxon>
        <taxon>Lophotrochozoa</taxon>
        <taxon>Platyhelminthes</taxon>
        <taxon>Trematoda</taxon>
        <taxon>Digenea</taxon>
        <taxon>Opisthorchiida</taxon>
        <taxon>Opisthorchiata</taxon>
        <taxon>Opisthorchiidae</taxon>
        <taxon>Opisthorchis</taxon>
    </lineage>
</organism>
<dbReference type="InterPro" id="IPR021109">
    <property type="entry name" value="Peptidase_aspartic_dom_sf"/>
</dbReference>
<dbReference type="KEGG" id="ovi:T265_11085"/>
<gene>
    <name evidence="1" type="ORF">T265_11085</name>
</gene>
<dbReference type="Gene3D" id="2.40.70.10">
    <property type="entry name" value="Acid Proteases"/>
    <property type="match status" value="1"/>
</dbReference>
<name>A0A074ZAS3_OPIVI</name>
<evidence type="ECO:0000313" key="1">
    <source>
        <dbReference type="EMBL" id="KER20335.1"/>
    </source>
</evidence>
<dbReference type="OrthoDB" id="6284325at2759"/>
<dbReference type="Pfam" id="PF13650">
    <property type="entry name" value="Asp_protease_2"/>
    <property type="match status" value="1"/>
</dbReference>
<keyword evidence="2" id="KW-1185">Reference proteome</keyword>
<dbReference type="Proteomes" id="UP000054324">
    <property type="component" value="Unassembled WGS sequence"/>
</dbReference>
<evidence type="ECO:0008006" key="3">
    <source>
        <dbReference type="Google" id="ProtNLM"/>
    </source>
</evidence>
<sequence>MTGGANVQMPMFAINRSAKTLNMDTVVQAEDSSAASSRTHAGYFQINTPGNRKYLTVTVNGHPVRLQLDTWSDITIISEKLWRTLGQPLIRQAARTATSACGGELKLSGRDFAGFTELATFGRSEMRDSQVSLNKESQG</sequence>
<protein>
    <recommendedName>
        <fullName evidence="3">Peptidase A2 domain-containing protein</fullName>
    </recommendedName>
</protein>
<dbReference type="AlphaFoldDB" id="A0A074ZAS3"/>
<dbReference type="GeneID" id="20325253"/>
<proteinExistence type="predicted"/>